<dbReference type="GO" id="GO:0008270">
    <property type="term" value="F:zinc ion binding"/>
    <property type="evidence" value="ECO:0007669"/>
    <property type="project" value="UniProtKB-KW"/>
</dbReference>
<dbReference type="InterPro" id="IPR000571">
    <property type="entry name" value="Znf_CCCH"/>
</dbReference>
<dbReference type="CDD" id="cd20335">
    <property type="entry name" value="BRcat_RBR"/>
    <property type="match status" value="1"/>
</dbReference>
<feature type="domain" description="RING-type" evidence="11">
    <location>
        <begin position="692"/>
        <end position="733"/>
    </location>
</feature>
<dbReference type="InterPro" id="IPR013083">
    <property type="entry name" value="Znf_RING/FYVE/PHD"/>
</dbReference>
<dbReference type="Pfam" id="PF14608">
    <property type="entry name" value="zf-CCCH_2"/>
    <property type="match status" value="1"/>
</dbReference>
<evidence type="ECO:0000313" key="16">
    <source>
        <dbReference type="Proteomes" id="UP000294933"/>
    </source>
</evidence>
<dbReference type="Gene3D" id="4.10.1000.10">
    <property type="entry name" value="Zinc finger, CCCH-type"/>
    <property type="match status" value="1"/>
</dbReference>
<accession>A0A4Y7Q857</accession>
<gene>
    <name evidence="15" type="ORF">BD410DRAFT_768427</name>
</gene>
<dbReference type="InterPro" id="IPR044066">
    <property type="entry name" value="TRIAD_supradom"/>
</dbReference>
<dbReference type="VEuPathDB" id="FungiDB:BD410DRAFT_768427"/>
<keyword evidence="2" id="KW-0808">Transferase</keyword>
<feature type="domain" description="C3H1-type" evidence="13">
    <location>
        <begin position="9"/>
        <end position="37"/>
    </location>
</feature>
<dbReference type="SUPFAM" id="SSF57850">
    <property type="entry name" value="RING/U-box"/>
    <property type="match status" value="2"/>
</dbReference>
<dbReference type="Proteomes" id="UP000294933">
    <property type="component" value="Unassembled WGS sequence"/>
</dbReference>
<feature type="compositionally biased region" description="Polar residues" evidence="10">
    <location>
        <begin position="179"/>
        <end position="190"/>
    </location>
</feature>
<keyword evidence="16" id="KW-1185">Reference proteome</keyword>
<dbReference type="Gene3D" id="3.30.70.330">
    <property type="match status" value="1"/>
</dbReference>
<dbReference type="Pfam" id="PF18044">
    <property type="entry name" value="zf-CCCH_4"/>
    <property type="match status" value="1"/>
</dbReference>
<dbReference type="Gene3D" id="3.30.1370.210">
    <property type="match status" value="1"/>
</dbReference>
<dbReference type="Pfam" id="PF00076">
    <property type="entry name" value="RRM_1"/>
    <property type="match status" value="1"/>
</dbReference>
<feature type="domain" description="RRM" evidence="12">
    <location>
        <begin position="228"/>
        <end position="305"/>
    </location>
</feature>
<dbReference type="SMART" id="SM00356">
    <property type="entry name" value="ZnF_C3H1"/>
    <property type="match status" value="4"/>
</dbReference>
<dbReference type="GO" id="GO:0003723">
    <property type="term" value="F:RNA binding"/>
    <property type="evidence" value="ECO:0007669"/>
    <property type="project" value="UniProtKB-UniRule"/>
</dbReference>
<feature type="zinc finger region" description="C3H1-type" evidence="9">
    <location>
        <begin position="111"/>
        <end position="138"/>
    </location>
</feature>
<evidence type="ECO:0000313" key="15">
    <source>
        <dbReference type="EMBL" id="TDL23774.1"/>
    </source>
</evidence>
<evidence type="ECO:0000256" key="1">
    <source>
        <dbReference type="ARBA" id="ARBA00004906"/>
    </source>
</evidence>
<name>A0A4Y7Q857_9AGAM</name>
<dbReference type="Gene3D" id="1.20.120.1750">
    <property type="match status" value="1"/>
</dbReference>
<dbReference type="OrthoDB" id="1431934at2759"/>
<dbReference type="PROSITE" id="PS50102">
    <property type="entry name" value="RRM"/>
    <property type="match status" value="1"/>
</dbReference>
<dbReference type="InterPro" id="IPR035979">
    <property type="entry name" value="RBD_domain_sf"/>
</dbReference>
<evidence type="ECO:0000259" key="11">
    <source>
        <dbReference type="PROSITE" id="PS50089"/>
    </source>
</evidence>
<feature type="zinc finger region" description="C3H1-type" evidence="9">
    <location>
        <begin position="81"/>
        <end position="108"/>
    </location>
</feature>
<evidence type="ECO:0000256" key="9">
    <source>
        <dbReference type="PROSITE-ProRule" id="PRU00723"/>
    </source>
</evidence>
<dbReference type="Gene3D" id="3.30.40.10">
    <property type="entry name" value="Zinc/RING finger domain, C3HC4 (zinc finger)"/>
    <property type="match status" value="1"/>
</dbReference>
<dbReference type="InterPro" id="IPR036855">
    <property type="entry name" value="Znf_CCCH_sf"/>
</dbReference>
<dbReference type="PROSITE" id="PS50103">
    <property type="entry name" value="ZF_C3H1"/>
    <property type="match status" value="4"/>
</dbReference>
<evidence type="ECO:0000256" key="3">
    <source>
        <dbReference type="ARBA" id="ARBA00022723"/>
    </source>
</evidence>
<evidence type="ECO:0000256" key="10">
    <source>
        <dbReference type="SAM" id="MobiDB-lite"/>
    </source>
</evidence>
<keyword evidence="5 9" id="KW-0863">Zinc-finger</keyword>
<feature type="region of interest" description="Disordered" evidence="10">
    <location>
        <begin position="178"/>
        <end position="197"/>
    </location>
</feature>
<evidence type="ECO:0000256" key="6">
    <source>
        <dbReference type="ARBA" id="ARBA00022786"/>
    </source>
</evidence>
<dbReference type="CDD" id="cd00590">
    <property type="entry name" value="RRM_SF"/>
    <property type="match status" value="1"/>
</dbReference>
<evidence type="ECO:0000256" key="4">
    <source>
        <dbReference type="ARBA" id="ARBA00022737"/>
    </source>
</evidence>
<dbReference type="Pfam" id="PF01485">
    <property type="entry name" value="IBR"/>
    <property type="match status" value="1"/>
</dbReference>
<dbReference type="Pfam" id="PF00642">
    <property type="entry name" value="zf-CCCH"/>
    <property type="match status" value="2"/>
</dbReference>
<evidence type="ECO:0000256" key="2">
    <source>
        <dbReference type="ARBA" id="ARBA00022679"/>
    </source>
</evidence>
<dbReference type="GO" id="GO:0043130">
    <property type="term" value="F:ubiquitin binding"/>
    <property type="evidence" value="ECO:0007669"/>
    <property type="project" value="TreeGrafter"/>
</dbReference>
<evidence type="ECO:0000259" key="12">
    <source>
        <dbReference type="PROSITE" id="PS50102"/>
    </source>
</evidence>
<dbReference type="GO" id="GO:0000151">
    <property type="term" value="C:ubiquitin ligase complex"/>
    <property type="evidence" value="ECO:0007669"/>
    <property type="project" value="TreeGrafter"/>
</dbReference>
<keyword evidence="3 9" id="KW-0479">Metal-binding</keyword>
<dbReference type="SUPFAM" id="SSF90229">
    <property type="entry name" value="CCCH zinc finger"/>
    <property type="match status" value="3"/>
</dbReference>
<evidence type="ECO:0000259" key="13">
    <source>
        <dbReference type="PROSITE" id="PS50103"/>
    </source>
</evidence>
<sequence length="905" mass="100152">MAFQRSSTSQRRGLCKFFLQNGGCKNGDKCVFSHSRIDVQSAPSCPKDTRQICQFFASGACTFGSTCRFQHSTEPRTPPNLDATRRCIFHIQGKCAKGVSCAFSHTETPAGKVVPKCKYFSQGACMFGSNCRFEHEKSPDCEIQAPDVPQKVFETVKFHDNMSALENHNEKVQWPVLTDGSSQQESTAGSKDSDASDPLTASHVIGFSEVLFGPGASVDQVITPFESNKVVITGLPGGVIQSELMGLLEEYGHLRNVLIHADTSKTVSPKADAEFASPAEARAAVDSLNGREFRSHVLHVAFQLHAGDNGLATLRSCKVKLSWYAPSRIAWAHYKTISTAKASAARLKDQVIDGRKIQANFQSPSRRQRDSFTVSIVGLSPTTDYARLRREFQTNDVAFGVPTYEQPDAVKTLRRTLESYGSVENLEILANERNLKVKAFAQFSISDAADAAVKGIHNIPQTWLGNGRLFLELIHSVRYNVPHRQYFILKQAIEKISSSSEKCSIRCYDCDNNGIPLDPVCIRLYSSDAKALGRSKASLEQLLEGNIVSIGGEALWDEYFQTADGSSFLEHVCSTYTIYVRCDSRTRRLHLVGKSEDILRADEEIKRKCAKLSSERHILILEKTDLRRIMLNFDRLQDLAGQNKLTLDVVSRTLTISGSDDAVGVIRSFIKDVLDGAAVSNAAATDGQEVDCPVCFCEPDAPLKLHCGHSYCSECLKHLLHAASDTNNFPVTCVALEGKCGQALPLQIFRDFLSPDAERHLYKSAFNSYIHQRPQEYRYCPTPDCQTIYRPGREGTALRCPGCLNRICPACNVEFHDGLTCHDQKYESSAEKEEFLQWKAANGVRPCPKCGADLEKNGGCNHIKCANCRTHMCWVCMETFSEGGGVYTHMNKMHGGIGIDIEGIF</sequence>
<dbReference type="EMBL" id="ML170169">
    <property type="protein sequence ID" value="TDL23774.1"/>
    <property type="molecule type" value="Genomic_DNA"/>
</dbReference>
<feature type="domain" description="C3H1-type" evidence="13">
    <location>
        <begin position="81"/>
        <end position="108"/>
    </location>
</feature>
<evidence type="ECO:0008006" key="17">
    <source>
        <dbReference type="Google" id="ProtNLM"/>
    </source>
</evidence>
<dbReference type="InterPro" id="IPR001841">
    <property type="entry name" value="Znf_RING"/>
</dbReference>
<dbReference type="Pfam" id="PF22191">
    <property type="entry name" value="IBR_1"/>
    <property type="match status" value="1"/>
</dbReference>
<dbReference type="InterPro" id="IPR000504">
    <property type="entry name" value="RRM_dom"/>
</dbReference>
<evidence type="ECO:0000256" key="5">
    <source>
        <dbReference type="ARBA" id="ARBA00022771"/>
    </source>
</evidence>
<feature type="domain" description="C3H1-type" evidence="13">
    <location>
        <begin position="47"/>
        <end position="74"/>
    </location>
</feature>
<dbReference type="PANTHER" id="PTHR22770">
    <property type="entry name" value="UBIQUITIN CONJUGATING ENZYME 7 INTERACTING PROTEIN-RELATED"/>
    <property type="match status" value="1"/>
</dbReference>
<feature type="zinc finger region" description="C3H1-type" evidence="9">
    <location>
        <begin position="47"/>
        <end position="74"/>
    </location>
</feature>
<reference evidence="15 16" key="1">
    <citation type="submission" date="2018-06" db="EMBL/GenBank/DDBJ databases">
        <title>A transcriptomic atlas of mushroom development highlights an independent origin of complex multicellularity.</title>
        <authorList>
            <consortium name="DOE Joint Genome Institute"/>
            <person name="Krizsan K."/>
            <person name="Almasi E."/>
            <person name="Merenyi Z."/>
            <person name="Sahu N."/>
            <person name="Viragh M."/>
            <person name="Koszo T."/>
            <person name="Mondo S."/>
            <person name="Kiss B."/>
            <person name="Balint B."/>
            <person name="Kues U."/>
            <person name="Barry K."/>
            <person name="Hegedus J.C."/>
            <person name="Henrissat B."/>
            <person name="Johnson J."/>
            <person name="Lipzen A."/>
            <person name="Ohm R."/>
            <person name="Nagy I."/>
            <person name="Pangilinan J."/>
            <person name="Yan J."/>
            <person name="Xiong Y."/>
            <person name="Grigoriev I.V."/>
            <person name="Hibbett D.S."/>
            <person name="Nagy L.G."/>
        </authorList>
    </citation>
    <scope>NUCLEOTIDE SEQUENCE [LARGE SCALE GENOMIC DNA]</scope>
    <source>
        <strain evidence="15 16">SZMC22713</strain>
    </source>
</reference>
<dbReference type="GO" id="GO:0043161">
    <property type="term" value="P:proteasome-mediated ubiquitin-dependent protein catabolic process"/>
    <property type="evidence" value="ECO:0007669"/>
    <property type="project" value="TreeGrafter"/>
</dbReference>
<feature type="domain" description="C3H1-type" evidence="13">
    <location>
        <begin position="111"/>
        <end position="138"/>
    </location>
</feature>
<dbReference type="PANTHER" id="PTHR22770:SF13">
    <property type="entry name" value="RING-TYPE DOMAIN-CONTAINING PROTEIN"/>
    <property type="match status" value="1"/>
</dbReference>
<keyword evidence="4" id="KW-0677">Repeat</keyword>
<dbReference type="SMART" id="SM00647">
    <property type="entry name" value="IBR"/>
    <property type="match status" value="2"/>
</dbReference>
<proteinExistence type="predicted"/>
<dbReference type="InterPro" id="IPR041367">
    <property type="entry name" value="Znf-CCCH_4"/>
</dbReference>
<dbReference type="InterPro" id="IPR002867">
    <property type="entry name" value="IBR_dom"/>
</dbReference>
<dbReference type="GO" id="GO:0097039">
    <property type="term" value="P:protein linear polyubiquitination"/>
    <property type="evidence" value="ECO:0007669"/>
    <property type="project" value="TreeGrafter"/>
</dbReference>
<dbReference type="PROSITE" id="PS00518">
    <property type="entry name" value="ZF_RING_1"/>
    <property type="match status" value="1"/>
</dbReference>
<keyword evidence="8" id="KW-0694">RNA-binding</keyword>
<dbReference type="SMART" id="SM00360">
    <property type="entry name" value="RRM"/>
    <property type="match status" value="2"/>
</dbReference>
<protein>
    <recommendedName>
        <fullName evidence="17">RING-type E3 ubiquitin transferase</fullName>
    </recommendedName>
</protein>
<dbReference type="STRING" id="50990.A0A4Y7Q857"/>
<feature type="domain" description="RING-type" evidence="14">
    <location>
        <begin position="688"/>
        <end position="900"/>
    </location>
</feature>
<keyword evidence="7 9" id="KW-0862">Zinc</keyword>
<organism evidence="15 16">
    <name type="scientific">Rickenella mellea</name>
    <dbReference type="NCBI Taxonomy" id="50990"/>
    <lineage>
        <taxon>Eukaryota</taxon>
        <taxon>Fungi</taxon>
        <taxon>Dikarya</taxon>
        <taxon>Basidiomycota</taxon>
        <taxon>Agaricomycotina</taxon>
        <taxon>Agaricomycetes</taxon>
        <taxon>Hymenochaetales</taxon>
        <taxon>Rickenellaceae</taxon>
        <taxon>Rickenella</taxon>
    </lineage>
</organism>
<dbReference type="GO" id="GO:0004842">
    <property type="term" value="F:ubiquitin-protein transferase activity"/>
    <property type="evidence" value="ECO:0007669"/>
    <property type="project" value="TreeGrafter"/>
</dbReference>
<dbReference type="PROSITE" id="PS00028">
    <property type="entry name" value="ZINC_FINGER_C2H2_1"/>
    <property type="match status" value="1"/>
</dbReference>
<dbReference type="PROSITE" id="PS51873">
    <property type="entry name" value="TRIAD"/>
    <property type="match status" value="1"/>
</dbReference>
<evidence type="ECO:0000256" key="8">
    <source>
        <dbReference type="PROSITE-ProRule" id="PRU00176"/>
    </source>
</evidence>
<evidence type="ECO:0000256" key="7">
    <source>
        <dbReference type="ARBA" id="ARBA00022833"/>
    </source>
</evidence>
<keyword evidence="6" id="KW-0833">Ubl conjugation pathway</keyword>
<dbReference type="InterPro" id="IPR051628">
    <property type="entry name" value="LUBAC_E3_Ligases"/>
</dbReference>
<evidence type="ECO:0000259" key="14">
    <source>
        <dbReference type="PROSITE" id="PS51873"/>
    </source>
</evidence>
<dbReference type="InterPro" id="IPR013087">
    <property type="entry name" value="Znf_C2H2_type"/>
</dbReference>
<comment type="pathway">
    <text evidence="1">Protein modification; protein ubiquitination.</text>
</comment>
<dbReference type="AlphaFoldDB" id="A0A4Y7Q857"/>
<dbReference type="InterPro" id="IPR017907">
    <property type="entry name" value="Znf_RING_CS"/>
</dbReference>
<dbReference type="PROSITE" id="PS50089">
    <property type="entry name" value="ZF_RING_2"/>
    <property type="match status" value="1"/>
</dbReference>
<feature type="zinc finger region" description="C3H1-type" evidence="9">
    <location>
        <begin position="9"/>
        <end position="37"/>
    </location>
</feature>
<dbReference type="SUPFAM" id="SSF54928">
    <property type="entry name" value="RNA-binding domain, RBD"/>
    <property type="match status" value="1"/>
</dbReference>
<dbReference type="InterPro" id="IPR012677">
    <property type="entry name" value="Nucleotide-bd_a/b_plait_sf"/>
</dbReference>